<evidence type="ECO:0000256" key="1">
    <source>
        <dbReference type="PROSITE-ProRule" id="PRU00339"/>
    </source>
</evidence>
<dbReference type="Gene3D" id="1.10.510.10">
    <property type="entry name" value="Transferase(Phosphotransferase) domain 1"/>
    <property type="match status" value="1"/>
</dbReference>
<keyword evidence="4" id="KW-1185">Reference proteome</keyword>
<dbReference type="RefSeq" id="WP_336436710.1">
    <property type="nucleotide sequence ID" value="NZ_JBAWKS010000002.1"/>
</dbReference>
<organism evidence="3 4">
    <name type="scientific">Pseudoalteromonas spongiae</name>
    <dbReference type="NCBI Taxonomy" id="298657"/>
    <lineage>
        <taxon>Bacteria</taxon>
        <taxon>Pseudomonadati</taxon>
        <taxon>Pseudomonadota</taxon>
        <taxon>Gammaproteobacteria</taxon>
        <taxon>Alteromonadales</taxon>
        <taxon>Pseudoalteromonadaceae</taxon>
        <taxon>Pseudoalteromonas</taxon>
    </lineage>
</organism>
<dbReference type="GO" id="GO:0016301">
    <property type="term" value="F:kinase activity"/>
    <property type="evidence" value="ECO:0007669"/>
    <property type="project" value="UniProtKB-KW"/>
</dbReference>
<dbReference type="SUPFAM" id="SSF56112">
    <property type="entry name" value="Protein kinase-like (PK-like)"/>
    <property type="match status" value="1"/>
</dbReference>
<accession>A0ABU8EXS7</accession>
<dbReference type="SMART" id="SM00220">
    <property type="entry name" value="S_TKc"/>
    <property type="match status" value="1"/>
</dbReference>
<feature type="repeat" description="TPR" evidence="1">
    <location>
        <begin position="647"/>
        <end position="680"/>
    </location>
</feature>
<name>A0ABU8EXS7_9GAMM</name>
<keyword evidence="3" id="KW-0418">Kinase</keyword>
<dbReference type="Pfam" id="PF00069">
    <property type="entry name" value="Pkinase"/>
    <property type="match status" value="1"/>
</dbReference>
<dbReference type="Proteomes" id="UP001382455">
    <property type="component" value="Unassembled WGS sequence"/>
</dbReference>
<dbReference type="Pfam" id="PF13432">
    <property type="entry name" value="TPR_16"/>
    <property type="match status" value="2"/>
</dbReference>
<feature type="repeat" description="TPR" evidence="1">
    <location>
        <begin position="613"/>
        <end position="646"/>
    </location>
</feature>
<dbReference type="Gene3D" id="1.25.40.10">
    <property type="entry name" value="Tetratricopeptide repeat domain"/>
    <property type="match status" value="3"/>
</dbReference>
<dbReference type="InterPro" id="IPR011990">
    <property type="entry name" value="TPR-like_helical_dom_sf"/>
</dbReference>
<dbReference type="Pfam" id="PF13181">
    <property type="entry name" value="TPR_8"/>
    <property type="match status" value="1"/>
</dbReference>
<evidence type="ECO:0000313" key="3">
    <source>
        <dbReference type="EMBL" id="MEI4551794.1"/>
    </source>
</evidence>
<reference evidence="3 4" key="1">
    <citation type="submission" date="2023-12" db="EMBL/GenBank/DDBJ databases">
        <title>Friends and Foes: Symbiotic and Algicidal bacterial influence on Karenia brevis blooms.</title>
        <authorList>
            <person name="Fei C."/>
            <person name="Mohamed A.R."/>
            <person name="Booker A."/>
            <person name="Arshad M."/>
            <person name="Klass S."/>
            <person name="Ahn S."/>
            <person name="Gilbert P.M."/>
            <person name="Heil C.A."/>
            <person name="Martinez J.M."/>
            <person name="Amin S.A."/>
        </authorList>
    </citation>
    <scope>NUCLEOTIDE SEQUENCE [LARGE SCALE GENOMIC DNA]</scope>
    <source>
        <strain evidence="3 4">CE15</strain>
    </source>
</reference>
<dbReference type="SMART" id="SM00028">
    <property type="entry name" value="TPR"/>
    <property type="match status" value="3"/>
</dbReference>
<evidence type="ECO:0000259" key="2">
    <source>
        <dbReference type="PROSITE" id="PS50011"/>
    </source>
</evidence>
<keyword evidence="3" id="KW-0808">Transferase</keyword>
<keyword evidence="1" id="KW-0802">TPR repeat</keyword>
<dbReference type="SUPFAM" id="SSF48452">
    <property type="entry name" value="TPR-like"/>
    <property type="match status" value="3"/>
</dbReference>
<proteinExistence type="predicted"/>
<dbReference type="PROSITE" id="PS50011">
    <property type="entry name" value="PROTEIN_KINASE_DOM"/>
    <property type="match status" value="1"/>
</dbReference>
<dbReference type="PROSITE" id="PS50005">
    <property type="entry name" value="TPR"/>
    <property type="match status" value="3"/>
</dbReference>
<gene>
    <name evidence="3" type="ORF">WAE96_19115</name>
</gene>
<dbReference type="EMBL" id="JBAWKS010000002">
    <property type="protein sequence ID" value="MEI4551794.1"/>
    <property type="molecule type" value="Genomic_DNA"/>
</dbReference>
<dbReference type="CDD" id="cd14014">
    <property type="entry name" value="STKc_PknB_like"/>
    <property type="match status" value="1"/>
</dbReference>
<dbReference type="InterPro" id="IPR011009">
    <property type="entry name" value="Kinase-like_dom_sf"/>
</dbReference>
<evidence type="ECO:0000313" key="4">
    <source>
        <dbReference type="Proteomes" id="UP001382455"/>
    </source>
</evidence>
<dbReference type="InterPro" id="IPR000719">
    <property type="entry name" value="Prot_kinase_dom"/>
</dbReference>
<comment type="caution">
    <text evidence="3">The sequence shown here is derived from an EMBL/GenBank/DDBJ whole genome shotgun (WGS) entry which is preliminary data.</text>
</comment>
<feature type="domain" description="Protein kinase" evidence="2">
    <location>
        <begin position="57"/>
        <end position="309"/>
    </location>
</feature>
<dbReference type="InterPro" id="IPR019734">
    <property type="entry name" value="TPR_rpt"/>
</dbReference>
<feature type="repeat" description="TPR" evidence="1">
    <location>
        <begin position="714"/>
        <end position="747"/>
    </location>
</feature>
<sequence length="876" mass="97502">MSKLCHHCGNALDVSTATCTRCNETNTGGDLEITQVITPASDVVKEAAIVTQRNLSDFEVLGTVSGGFATILKAKDPVLDRIVALKLVPNSDQQSDLVQEAKLASKLSHPNIVTIHEIIQNDEQLAIVMEWVDGDNLKAKIATQLPLKEKAHIALQLCSAIDYAHKNDILHCDIKPDNIMFDIHNQLKVLDFGLSHVLGGESQAATIGSPAYLAPELYLEQNASKQSDLFALGAVLFELFSGEKAFDGKSLEVIKAQITTGEAKNFADKDTQLPETLITLIQNLLVVEPSKRPPLSDLIDAFTDLNDALVQKPNWWQRRAPWQKVSLSAMFLGVMAVLLQPTLFPPSNQQILEKRISENKRIAVLPLQNINDDPQVQLFSQGLAVTLSTELGKVGREKTNSWVIPSAEVAKLKNLTVDDVHKRYGADLVLTGSIQHLGSQRLINLELIDGASGVALKQQQFKVNAKDLFASNQAVFDEAITMLKWPESEMASKGTEFDGAYKHYIAAIGYTFRSDQNNYIDNAIEQFKQAIELDELYVDAYVNLAYAYLNKYHKTKDEQWLLQYENTVSQLAEIEPLHPEVSYLEHKLALRRGNAAKASKLLKALVIENPNDEYLHFELARAYQQLKENALAEQSYLAALKITPNHWKGLNQLGRLYYRTAQYEKAIATYLRLVTLTPKNSSAYIGLSASFYGKGDLQSALSYAKEGNTLNPTATGYSNIGGFHFILGQYSEAIAAYKMSIAIDKQNYFSWGNLADSYWLTKHPDTNSTYKQAADLAEKVFSINKQNSRAKLAWAYYKARIGESAHALQILDSLSHRDNATEFYLAAQAYDALNDTKSALKKLKLAIAKGYPKEEAITSPLWKNWNEPELRSIIAD</sequence>
<dbReference type="PROSITE" id="PS00108">
    <property type="entry name" value="PROTEIN_KINASE_ST"/>
    <property type="match status" value="1"/>
</dbReference>
<protein>
    <submittedName>
        <fullName evidence="3">Protein kinase</fullName>
    </submittedName>
</protein>
<dbReference type="InterPro" id="IPR008271">
    <property type="entry name" value="Ser/Thr_kinase_AS"/>
</dbReference>
<dbReference type="PANTHER" id="PTHR24345">
    <property type="entry name" value="SERINE/THREONINE-PROTEIN KINASE PLK"/>
    <property type="match status" value="1"/>
</dbReference>